<organism evidence="2 3">
    <name type="scientific">Cirrhinus molitorella</name>
    <name type="common">mud carp</name>
    <dbReference type="NCBI Taxonomy" id="172907"/>
    <lineage>
        <taxon>Eukaryota</taxon>
        <taxon>Metazoa</taxon>
        <taxon>Chordata</taxon>
        <taxon>Craniata</taxon>
        <taxon>Vertebrata</taxon>
        <taxon>Euteleostomi</taxon>
        <taxon>Actinopterygii</taxon>
        <taxon>Neopterygii</taxon>
        <taxon>Teleostei</taxon>
        <taxon>Ostariophysi</taxon>
        <taxon>Cypriniformes</taxon>
        <taxon>Cyprinidae</taxon>
        <taxon>Labeoninae</taxon>
        <taxon>Labeonini</taxon>
        <taxon>Cirrhinus</taxon>
    </lineage>
</organism>
<dbReference type="PANTHER" id="PTHR14237:SF19">
    <property type="entry name" value="MITOCHONDRIAL AMIDOXIME REDUCING COMPONENT 1"/>
    <property type="match status" value="1"/>
</dbReference>
<dbReference type="EMBL" id="JAYMGO010000017">
    <property type="protein sequence ID" value="KAL1258132.1"/>
    <property type="molecule type" value="Genomic_DNA"/>
</dbReference>
<evidence type="ECO:0000313" key="2">
    <source>
        <dbReference type="EMBL" id="KAL1258132.1"/>
    </source>
</evidence>
<dbReference type="SUPFAM" id="SSF141673">
    <property type="entry name" value="MOSC N-terminal domain-like"/>
    <property type="match status" value="1"/>
</dbReference>
<dbReference type="PANTHER" id="PTHR14237">
    <property type="entry name" value="MOLYBDOPTERIN COFACTOR SULFURASE MOSC"/>
    <property type="match status" value="1"/>
</dbReference>
<evidence type="ECO:0000313" key="3">
    <source>
        <dbReference type="Proteomes" id="UP001558613"/>
    </source>
</evidence>
<protein>
    <recommendedName>
        <fullName evidence="1">MOSC domain-containing protein</fullName>
    </recommendedName>
</protein>
<dbReference type="PROSITE" id="PS51340">
    <property type="entry name" value="MOSC"/>
    <property type="match status" value="1"/>
</dbReference>
<evidence type="ECO:0000259" key="1">
    <source>
        <dbReference type="PROSITE" id="PS51340"/>
    </source>
</evidence>
<dbReference type="Pfam" id="PF03473">
    <property type="entry name" value="MOSC"/>
    <property type="match status" value="1"/>
</dbReference>
<name>A0ABR3M2Q2_9TELE</name>
<dbReference type="InterPro" id="IPR005303">
    <property type="entry name" value="MOCOS_middle"/>
</dbReference>
<gene>
    <name evidence="2" type="ORF">QQF64_011376</name>
</gene>
<dbReference type="Pfam" id="PF03476">
    <property type="entry name" value="MOSC_N"/>
    <property type="match status" value="1"/>
</dbReference>
<accession>A0ABR3M2Q2</accession>
<reference evidence="2 3" key="1">
    <citation type="submission" date="2023-09" db="EMBL/GenBank/DDBJ databases">
        <authorList>
            <person name="Wang M."/>
        </authorList>
    </citation>
    <scope>NUCLEOTIDE SEQUENCE [LARGE SCALE GENOMIC DNA]</scope>
    <source>
        <strain evidence="2">GT-2023</strain>
        <tissue evidence="2">Liver</tissue>
    </source>
</reference>
<proteinExistence type="predicted"/>
<dbReference type="SUPFAM" id="SSF50800">
    <property type="entry name" value="PK beta-barrel domain-like"/>
    <property type="match status" value="1"/>
</dbReference>
<dbReference type="InterPro" id="IPR005302">
    <property type="entry name" value="MoCF_Sase_C"/>
</dbReference>
<dbReference type="InterPro" id="IPR011037">
    <property type="entry name" value="Pyrv_Knase-like_insert_dom_sf"/>
</dbReference>
<dbReference type="Proteomes" id="UP001558613">
    <property type="component" value="Unassembled WGS sequence"/>
</dbReference>
<keyword evidence="3" id="KW-1185">Reference proteome</keyword>
<comment type="caution">
    <text evidence="2">The sequence shown here is derived from an EMBL/GenBank/DDBJ whole genome shotgun (WGS) entry which is preliminary data.</text>
</comment>
<feature type="domain" description="MOSC" evidence="1">
    <location>
        <begin position="209"/>
        <end position="365"/>
    </location>
</feature>
<sequence>MIQRGLAAQAMFGPHRSVCHLHILPRRKCFVPKTLPSAIKPARHSDRRNAITTNACIAPPWWRHLLLFLLDFFRFGIYIHVKEKKLTRVGVVTQLLVHPMKSGKAVSIETAECLRMGLKYGELRDRHWLVITEDGHMVTARQQPRLVLVSLSCEGGQVCLNGPQMEELRVPLHQPNNAVVDCRVFTRDVQGRDCGDDVSNWLTRFLESDKTVRLVHFEPHLKAQRPSEKDPLFPKDEKVAYPDAAPIMLMSEASVRDLNTRLDKDVTVYQFRPSIVVSDCEAFTEDTWDHIQIGQVELKRVVGCGRCVLTTVDPETGIITRKEPLDTLKTYRLTDPKQKTAPILGQYYTVKKTGILHVGEILYKVTY</sequence>